<evidence type="ECO:0000313" key="2">
    <source>
        <dbReference type="EMBL" id="GAA4417751.1"/>
    </source>
</evidence>
<reference evidence="3" key="1">
    <citation type="journal article" date="2019" name="Int. J. Syst. Evol. Microbiol.">
        <title>The Global Catalogue of Microorganisms (GCM) 10K type strain sequencing project: providing services to taxonomists for standard genome sequencing and annotation.</title>
        <authorList>
            <consortium name="The Broad Institute Genomics Platform"/>
            <consortium name="The Broad Institute Genome Sequencing Center for Infectious Disease"/>
            <person name="Wu L."/>
            <person name="Ma J."/>
        </authorList>
    </citation>
    <scope>NUCLEOTIDE SEQUENCE [LARGE SCALE GENOMIC DNA]</scope>
    <source>
        <strain evidence="3">JCM 17810</strain>
    </source>
</reference>
<comment type="caution">
    <text evidence="2">The sequence shown here is derived from an EMBL/GenBank/DDBJ whole genome shotgun (WGS) entry which is preliminary data.</text>
</comment>
<name>A0ABP8KWZ6_9MICO</name>
<dbReference type="EMBL" id="BAABGN010000002">
    <property type="protein sequence ID" value="GAA4417751.1"/>
    <property type="molecule type" value="Genomic_DNA"/>
</dbReference>
<dbReference type="Proteomes" id="UP001500622">
    <property type="component" value="Unassembled WGS sequence"/>
</dbReference>
<protein>
    <submittedName>
        <fullName evidence="2">Uncharacterized protein</fullName>
    </submittedName>
</protein>
<gene>
    <name evidence="2" type="ORF">GCM10023169_06540</name>
</gene>
<evidence type="ECO:0000256" key="1">
    <source>
        <dbReference type="SAM" id="MobiDB-lite"/>
    </source>
</evidence>
<proteinExistence type="predicted"/>
<sequence length="61" mass="6587">MSRGDDGLSLRGRRTALRVTFGGITDIPGSARCRTVTGLERRPAPERYGGGRGIEEGQPWS</sequence>
<feature type="region of interest" description="Disordered" evidence="1">
    <location>
        <begin position="35"/>
        <end position="61"/>
    </location>
</feature>
<accession>A0ABP8KWZ6</accession>
<evidence type="ECO:0000313" key="3">
    <source>
        <dbReference type="Proteomes" id="UP001500622"/>
    </source>
</evidence>
<organism evidence="2 3">
    <name type="scientific">Georgenia halophila</name>
    <dbReference type="NCBI Taxonomy" id="620889"/>
    <lineage>
        <taxon>Bacteria</taxon>
        <taxon>Bacillati</taxon>
        <taxon>Actinomycetota</taxon>
        <taxon>Actinomycetes</taxon>
        <taxon>Micrococcales</taxon>
        <taxon>Bogoriellaceae</taxon>
        <taxon>Georgenia</taxon>
    </lineage>
</organism>
<keyword evidence="3" id="KW-1185">Reference proteome</keyword>